<comment type="catalytic activity">
    <reaction evidence="8">
        <text>DNA(n) + a 2'-deoxyribonucleoside 5'-triphosphate = DNA(n+1) + diphosphate</text>
        <dbReference type="Rhea" id="RHEA:22508"/>
        <dbReference type="Rhea" id="RHEA-COMP:17339"/>
        <dbReference type="Rhea" id="RHEA-COMP:17340"/>
        <dbReference type="ChEBI" id="CHEBI:33019"/>
        <dbReference type="ChEBI" id="CHEBI:61560"/>
        <dbReference type="ChEBI" id="CHEBI:173112"/>
        <dbReference type="EC" id="2.7.7.7"/>
    </reaction>
    <physiologicalReaction direction="left-to-right" evidence="8">
        <dbReference type="Rhea" id="RHEA:22509"/>
    </physiologicalReaction>
</comment>
<evidence type="ECO:0000256" key="2">
    <source>
        <dbReference type="ARBA" id="ARBA00012417"/>
    </source>
</evidence>
<feature type="region of interest" description="Disordered" evidence="9">
    <location>
        <begin position="1"/>
        <end position="31"/>
    </location>
</feature>
<dbReference type="EC" id="2.7.7.7" evidence="2"/>
<dbReference type="GO" id="GO:0005759">
    <property type="term" value="C:mitochondrial matrix"/>
    <property type="evidence" value="ECO:0007669"/>
    <property type="project" value="TreeGrafter"/>
</dbReference>
<sequence>MAAGSGRWRRAGKEGGPGLRAAPGAEGAVRGKAEEARGGCSTLPCSALLSRRISSGWARPCGGTLSYRALRALSAEPGEMKRKWQERLKKVEELASHYERHPLPTLYRPRLSKPSMPSSVWKIFSRQAEAFNYIKTCQEVMLHWSQGYKSSLMHCYEVIPEKDACKLYFDLEYYKPANPDADGKSMVMKLIELVSQKLKELYDVNCSSKDVLNLDSSTDEKFSRHLIFLPQKTVFKDNTHIGNFVRTILQPAIRLMDSKAAVIPTEEAGHVFQCSAGAGLDGSLTNLITGEDDSKDWPAIAHETKDMEMPHQGENLDFSFLIVNNKEGNKQLFVDLGVYTKNRNFRMYKSSKAGKNVILKIAEDNKFIPNCEKDVSLEEAYFLSSLICNVRASDDIKVLSSGFSEEERKMSAFLNSKTTRNTRDPMEGYQGSPYPEIDNFVRSLVNKDGLQGGIRQWSYFSLKELLIYDISGYRWCENIGRAHKSNNIMILVDLKNEVWYQKCHDPVCREQNFKSQSFPLPPGICLPSLFKEEEESTLMDDRGHTEGKVNPHSNVSGLSKSSVSPENSWSQDFLLSDSEWENTSDDAFFLEAAEDVELAEAADDSLNYAMEEIPDEVLLAALRKEDLYAKEGS</sequence>
<keyword evidence="4" id="KW-0239">DNA-directed DNA polymerase</keyword>
<evidence type="ECO:0000256" key="3">
    <source>
        <dbReference type="ARBA" id="ARBA00022478"/>
    </source>
</evidence>
<reference evidence="10" key="1">
    <citation type="submission" date="2020-10" db="EMBL/GenBank/DDBJ databases">
        <title>Feather gene expression reveals the developmental basis of iridescence in African starlings.</title>
        <authorList>
            <person name="Rubenstein D.R."/>
        </authorList>
    </citation>
    <scope>NUCLEOTIDE SEQUENCE</scope>
    <source>
        <strain evidence="10">SS15</strain>
        <tissue evidence="10">Liver</tissue>
    </source>
</reference>
<dbReference type="EC" id="2.7.7.102" evidence="7"/>
<evidence type="ECO:0000256" key="8">
    <source>
        <dbReference type="ARBA" id="ARBA00047303"/>
    </source>
</evidence>
<dbReference type="Proteomes" id="UP000618051">
    <property type="component" value="Unassembled WGS sequence"/>
</dbReference>
<evidence type="ECO:0000256" key="6">
    <source>
        <dbReference type="ARBA" id="ARBA00044677"/>
    </source>
</evidence>
<evidence type="ECO:0000256" key="7">
    <source>
        <dbReference type="ARBA" id="ARBA00044768"/>
    </source>
</evidence>
<evidence type="ECO:0000313" key="12">
    <source>
        <dbReference type="Proteomes" id="UP000618051"/>
    </source>
</evidence>
<dbReference type="PANTHER" id="PTHR31399">
    <property type="entry name" value="DNA-DIRECTED PRIMASE / POLYMERASE PROTEIN"/>
    <property type="match status" value="1"/>
</dbReference>
<evidence type="ECO:0000256" key="4">
    <source>
        <dbReference type="ARBA" id="ARBA00022932"/>
    </source>
</evidence>
<organism evidence="10">
    <name type="scientific">Lamprotornis superbus</name>
    <dbReference type="NCBI Taxonomy" id="245042"/>
    <lineage>
        <taxon>Eukaryota</taxon>
        <taxon>Metazoa</taxon>
        <taxon>Chordata</taxon>
        <taxon>Craniata</taxon>
        <taxon>Vertebrata</taxon>
        <taxon>Euteleostomi</taxon>
        <taxon>Archelosauria</taxon>
        <taxon>Archosauria</taxon>
        <taxon>Dinosauria</taxon>
        <taxon>Saurischia</taxon>
        <taxon>Theropoda</taxon>
        <taxon>Coelurosauria</taxon>
        <taxon>Aves</taxon>
        <taxon>Neognathae</taxon>
        <taxon>Neoaves</taxon>
        <taxon>Telluraves</taxon>
        <taxon>Australaves</taxon>
        <taxon>Passeriformes</taxon>
        <taxon>Sturnidae</taxon>
        <taxon>Lamprotornis</taxon>
    </lineage>
</organism>
<keyword evidence="3" id="KW-0804">Transcription</keyword>
<reference evidence="11 12" key="2">
    <citation type="journal article" date="2021" name="J. Hered.">
        <title>Feather Gene Expression Elucidates the Developmental Basis of Plumage Iridescence in African Starlings.</title>
        <authorList>
            <person name="Rubenstein D.R."/>
            <person name="Corvelo A."/>
            <person name="MacManes M.D."/>
            <person name="Maia R."/>
            <person name="Narzisi G."/>
            <person name="Rousaki A."/>
            <person name="Vandenabeele P."/>
            <person name="Shawkey M.D."/>
            <person name="Solomon J."/>
        </authorList>
    </citation>
    <scope>NUCLEOTIDE SEQUENCE [LARGE SCALE GENOMIC DNA]</scope>
    <source>
        <strain evidence="11">SS15</strain>
    </source>
</reference>
<dbReference type="GO" id="GO:0003887">
    <property type="term" value="F:DNA-directed DNA polymerase activity"/>
    <property type="evidence" value="ECO:0007669"/>
    <property type="project" value="UniProtKB-KW"/>
</dbReference>
<feature type="region of interest" description="Disordered" evidence="9">
    <location>
        <begin position="536"/>
        <end position="566"/>
    </location>
</feature>
<evidence type="ECO:0000313" key="10">
    <source>
        <dbReference type="EMBL" id="KAG0136326.1"/>
    </source>
</evidence>
<dbReference type="OrthoDB" id="5988181at2759"/>
<proteinExistence type="inferred from homology"/>
<dbReference type="GO" id="GO:0003682">
    <property type="term" value="F:chromatin binding"/>
    <property type="evidence" value="ECO:0007669"/>
    <property type="project" value="TreeGrafter"/>
</dbReference>
<keyword evidence="12" id="KW-1185">Reference proteome</keyword>
<dbReference type="GO" id="GO:0009411">
    <property type="term" value="P:response to UV"/>
    <property type="evidence" value="ECO:0007669"/>
    <property type="project" value="TreeGrafter"/>
</dbReference>
<evidence type="ECO:0000313" key="11">
    <source>
        <dbReference type="EMBL" id="KAI1238354.1"/>
    </source>
</evidence>
<keyword evidence="3" id="KW-0240">DNA-directed RNA polymerase</keyword>
<dbReference type="InterPro" id="IPR044917">
    <property type="entry name" value="PRIMPOL"/>
</dbReference>
<comment type="caution">
    <text evidence="10">The sequence shown here is derived from an EMBL/GenBank/DDBJ whole genome shotgun (WGS) entry which is preliminary data.</text>
</comment>
<accession>A0A835P7E5</accession>
<dbReference type="CDD" id="cd22256">
    <property type="entry name" value="PrimPol_RBD"/>
    <property type="match status" value="1"/>
</dbReference>
<protein>
    <recommendedName>
        <fullName evidence="5">DNA-directed primase/polymerase protein</fullName>
        <ecNumber evidence="7">2.7.7.102</ecNumber>
        <ecNumber evidence="2">2.7.7.7</ecNumber>
    </recommendedName>
</protein>
<dbReference type="Pfam" id="PF03121">
    <property type="entry name" value="Herpes_UL52"/>
    <property type="match status" value="1"/>
</dbReference>
<dbReference type="EMBL" id="JADDUC020000006">
    <property type="protein sequence ID" value="KAI1238354.1"/>
    <property type="molecule type" value="Genomic_DNA"/>
</dbReference>
<dbReference type="GO" id="GO:0031297">
    <property type="term" value="P:replication fork processing"/>
    <property type="evidence" value="ECO:0007669"/>
    <property type="project" value="TreeGrafter"/>
</dbReference>
<evidence type="ECO:0000256" key="9">
    <source>
        <dbReference type="SAM" id="MobiDB-lite"/>
    </source>
</evidence>
<name>A0A835P7E5_9PASS</name>
<comment type="catalytic activity">
    <reaction evidence="6">
        <text>ssDNA + n NTP = ssDNA/pppN(pN)n-1 hybrid + (n-1) diphosphate.</text>
        <dbReference type="EC" id="2.7.7.102"/>
    </reaction>
</comment>
<dbReference type="PANTHER" id="PTHR31399:SF0">
    <property type="entry name" value="DNA-DIRECTED PRIMASE_POLYMERASE PROTEIN"/>
    <property type="match status" value="1"/>
</dbReference>
<comment type="similarity">
    <text evidence="1">Belongs to the eukaryotic-type primase small subunit family.</text>
</comment>
<keyword evidence="4" id="KW-0808">Transferase</keyword>
<dbReference type="GO" id="GO:0042276">
    <property type="term" value="P:error-prone translesion synthesis"/>
    <property type="evidence" value="ECO:0007669"/>
    <property type="project" value="InterPro"/>
</dbReference>
<keyword evidence="4" id="KW-0548">Nucleotidyltransferase</keyword>
<feature type="compositionally biased region" description="Basic and acidic residues" evidence="9">
    <location>
        <begin position="539"/>
        <end position="549"/>
    </location>
</feature>
<dbReference type="GO" id="GO:0006264">
    <property type="term" value="P:mitochondrial DNA replication"/>
    <property type="evidence" value="ECO:0007669"/>
    <property type="project" value="TreeGrafter"/>
</dbReference>
<gene>
    <name evidence="10" type="ORF">IHE44_000352</name>
    <name evidence="11" type="ORF">IHE44_0013079</name>
</gene>
<feature type="compositionally biased region" description="Low complexity" evidence="9">
    <location>
        <begin position="553"/>
        <end position="564"/>
    </location>
</feature>
<dbReference type="EMBL" id="JADDUC010000002">
    <property type="protein sequence ID" value="KAG0136326.1"/>
    <property type="molecule type" value="Genomic_DNA"/>
</dbReference>
<dbReference type="GO" id="GO:0005634">
    <property type="term" value="C:nucleus"/>
    <property type="evidence" value="ECO:0007669"/>
    <property type="project" value="TreeGrafter"/>
</dbReference>
<dbReference type="GO" id="GO:0000428">
    <property type="term" value="C:DNA-directed RNA polymerase complex"/>
    <property type="evidence" value="ECO:0007669"/>
    <property type="project" value="UniProtKB-KW"/>
</dbReference>
<evidence type="ECO:0000256" key="1">
    <source>
        <dbReference type="ARBA" id="ARBA00009762"/>
    </source>
</evidence>
<dbReference type="AlphaFoldDB" id="A0A835P7E5"/>
<evidence type="ECO:0000256" key="5">
    <source>
        <dbReference type="ARBA" id="ARBA00026139"/>
    </source>
</evidence>
<reference evidence="11" key="3">
    <citation type="submission" date="2022-01" db="EMBL/GenBank/DDBJ databases">
        <authorList>
            <person name="Rubenstein D.R."/>
        </authorList>
    </citation>
    <scope>NUCLEOTIDE SEQUENCE</scope>
    <source>
        <strain evidence="11">SS15</strain>
        <tissue evidence="11">Liver</tissue>
    </source>
</reference>